<evidence type="ECO:0000313" key="2">
    <source>
        <dbReference type="Proteomes" id="UP001056120"/>
    </source>
</evidence>
<keyword evidence="2" id="KW-1185">Reference proteome</keyword>
<name>A0ACB9FSB5_9ASTR</name>
<sequence length="70" mass="8295">MFCAEHRYPDHHDCTYAYKIAGREGFTRDNPMVKAAKIEMNARSLAFFLQFKQAHMQNLHICQWRFAATE</sequence>
<accession>A0ACB9FSB5</accession>
<dbReference type="EMBL" id="CM042033">
    <property type="protein sequence ID" value="KAI3774092.1"/>
    <property type="molecule type" value="Genomic_DNA"/>
</dbReference>
<comment type="caution">
    <text evidence="1">The sequence shown here is derived from an EMBL/GenBank/DDBJ whole genome shotgun (WGS) entry which is preliminary data.</text>
</comment>
<protein>
    <submittedName>
        <fullName evidence="1">Uncharacterized protein</fullName>
    </submittedName>
</protein>
<reference evidence="2" key="1">
    <citation type="journal article" date="2022" name="Mol. Ecol. Resour.">
        <title>The genomes of chicory, endive, great burdock and yacon provide insights into Asteraceae palaeo-polyploidization history and plant inulin production.</title>
        <authorList>
            <person name="Fan W."/>
            <person name="Wang S."/>
            <person name="Wang H."/>
            <person name="Wang A."/>
            <person name="Jiang F."/>
            <person name="Liu H."/>
            <person name="Zhao H."/>
            <person name="Xu D."/>
            <person name="Zhang Y."/>
        </authorList>
    </citation>
    <scope>NUCLEOTIDE SEQUENCE [LARGE SCALE GENOMIC DNA]</scope>
    <source>
        <strain evidence="2">cv. Yunnan</strain>
    </source>
</reference>
<organism evidence="1 2">
    <name type="scientific">Smallanthus sonchifolius</name>
    <dbReference type="NCBI Taxonomy" id="185202"/>
    <lineage>
        <taxon>Eukaryota</taxon>
        <taxon>Viridiplantae</taxon>
        <taxon>Streptophyta</taxon>
        <taxon>Embryophyta</taxon>
        <taxon>Tracheophyta</taxon>
        <taxon>Spermatophyta</taxon>
        <taxon>Magnoliopsida</taxon>
        <taxon>eudicotyledons</taxon>
        <taxon>Gunneridae</taxon>
        <taxon>Pentapetalae</taxon>
        <taxon>asterids</taxon>
        <taxon>campanulids</taxon>
        <taxon>Asterales</taxon>
        <taxon>Asteraceae</taxon>
        <taxon>Asteroideae</taxon>
        <taxon>Heliantheae alliance</taxon>
        <taxon>Millerieae</taxon>
        <taxon>Smallanthus</taxon>
    </lineage>
</organism>
<dbReference type="Proteomes" id="UP001056120">
    <property type="component" value="Linkage Group LG16"/>
</dbReference>
<reference evidence="1 2" key="2">
    <citation type="journal article" date="2022" name="Mol. Ecol. Resour.">
        <title>The genomes of chicory, endive, great burdock and yacon provide insights into Asteraceae paleo-polyploidization history and plant inulin production.</title>
        <authorList>
            <person name="Fan W."/>
            <person name="Wang S."/>
            <person name="Wang H."/>
            <person name="Wang A."/>
            <person name="Jiang F."/>
            <person name="Liu H."/>
            <person name="Zhao H."/>
            <person name="Xu D."/>
            <person name="Zhang Y."/>
        </authorList>
    </citation>
    <scope>NUCLEOTIDE SEQUENCE [LARGE SCALE GENOMIC DNA]</scope>
    <source>
        <strain evidence="2">cv. Yunnan</strain>
        <tissue evidence="1">Leaves</tissue>
    </source>
</reference>
<gene>
    <name evidence="1" type="ORF">L1987_48635</name>
</gene>
<proteinExistence type="predicted"/>
<evidence type="ECO:0000313" key="1">
    <source>
        <dbReference type="EMBL" id="KAI3774092.1"/>
    </source>
</evidence>